<evidence type="ECO:0000256" key="3">
    <source>
        <dbReference type="ARBA" id="ARBA00022801"/>
    </source>
</evidence>
<evidence type="ECO:0000259" key="7">
    <source>
        <dbReference type="PROSITE" id="PS50600"/>
    </source>
</evidence>
<dbReference type="PANTHER" id="PTHR12606:SF153">
    <property type="entry name" value="ULP1 PROTEASE FAMILY, CARBOXY-TERMINAL DOMAIN PROTEIN"/>
    <property type="match status" value="1"/>
</dbReference>
<dbReference type="PANTHER" id="PTHR12606">
    <property type="entry name" value="SENTRIN/SUMO-SPECIFIC PROTEASE"/>
    <property type="match status" value="1"/>
</dbReference>
<keyword evidence="9" id="KW-1185">Reference proteome</keyword>
<dbReference type="InterPro" id="IPR019557">
    <property type="entry name" value="AminoTfrase-like_pln_mobile"/>
</dbReference>
<dbReference type="EMBL" id="JAUJYO010000018">
    <property type="protein sequence ID" value="KAK1290283.1"/>
    <property type="molecule type" value="Genomic_DNA"/>
</dbReference>
<evidence type="ECO:0000313" key="9">
    <source>
        <dbReference type="Proteomes" id="UP001180020"/>
    </source>
</evidence>
<keyword evidence="5" id="KW-0175">Coiled coil</keyword>
<protein>
    <recommendedName>
        <fullName evidence="7">Ubiquitin-like protease family profile domain-containing protein</fullName>
    </recommendedName>
</protein>
<accession>A0AAV9CPY1</accession>
<evidence type="ECO:0000256" key="2">
    <source>
        <dbReference type="ARBA" id="ARBA00022670"/>
    </source>
</evidence>
<feature type="compositionally biased region" description="Basic and acidic residues" evidence="6">
    <location>
        <begin position="86"/>
        <end position="95"/>
    </location>
</feature>
<sequence>MAGKTSARDFSIATVRSPSASGPSSPSATSASLLLAKPSSSPRFGDDENGFPVVFVVQALQRSMLFRLFSPPPQDMARRKRLAATSKKEKHEQPLKKAKQSTKPSSTKSNEKSISKNLRSLTNKKTIQKDKVKIGQNTLNMRCYPTKFLKIVQKLELQERHMKAMNRTPFGHFLKMPNLLCERTILEESCGVWEKGRKGFKLGNSIIPFKVSDCALILGLSSHGDIVDFEKHGECTEFQKRFFDKSLPTTNVIVRHLQRLMYEELGPLEDFTKMMVLLLFSTVLFPQTNFSLPIQLLSYVDEIERLQDYAWADAVHRFLIKHIPDASDRVRRKKRGESQTAGYINGCAILINVFVFEHSNIVKPKSIARDKVPRLFKWESIKHHRKNSAANLIEGMKDFQVIERLVPRDVENRFLSKKATQDQKKESNKDSLESIKAERDRLFEENVRLMKENDRLTGENSRLTTEIHMWMKSFHNAQSGMKWDEDEDEDDSNGYSMSSSKQDKFVEKDEDVGQIDKKNSTLDEQTHTVKDESKEKGKGLRDKKKSSKITSPFLLFSSPKKKGNKTIPMDDLNELERNLIANFLNLDMDGTIVFENEDTFCTRKQIFELLTRRCLEGDVINVCGHIFQEQSRTEDGELRTIYVSSLFHHWFLNGETKKAENHLSALREMISTTIGLVFIPLLTNFHWHLLVINMKKGCFDAYTSKKGKMYMKSAEAIVAHIKNNYKEIVDEGWQLNDCVTCPKQTNGTDCGVFVLKYMECLGQAKEFEFTHVDMDNFRGKLASLILQKSQTLISKAMGSES</sequence>
<organism evidence="8 9">
    <name type="scientific">Acorus calamus</name>
    <name type="common">Sweet flag</name>
    <dbReference type="NCBI Taxonomy" id="4465"/>
    <lineage>
        <taxon>Eukaryota</taxon>
        <taxon>Viridiplantae</taxon>
        <taxon>Streptophyta</taxon>
        <taxon>Embryophyta</taxon>
        <taxon>Tracheophyta</taxon>
        <taxon>Spermatophyta</taxon>
        <taxon>Magnoliopsida</taxon>
        <taxon>Liliopsida</taxon>
        <taxon>Acoraceae</taxon>
        <taxon>Acorus</taxon>
    </lineage>
</organism>
<dbReference type="Proteomes" id="UP001180020">
    <property type="component" value="Unassembled WGS sequence"/>
</dbReference>
<keyword evidence="3" id="KW-0378">Hydrolase</keyword>
<dbReference type="Pfam" id="PF02902">
    <property type="entry name" value="Peptidase_C48"/>
    <property type="match status" value="1"/>
</dbReference>
<dbReference type="SUPFAM" id="SSF54001">
    <property type="entry name" value="Cysteine proteinases"/>
    <property type="match status" value="1"/>
</dbReference>
<evidence type="ECO:0000256" key="6">
    <source>
        <dbReference type="SAM" id="MobiDB-lite"/>
    </source>
</evidence>
<dbReference type="GO" id="GO:0006508">
    <property type="term" value="P:proteolysis"/>
    <property type="evidence" value="ECO:0007669"/>
    <property type="project" value="UniProtKB-KW"/>
</dbReference>
<feature type="domain" description="Ubiquitin-like protease family profile" evidence="7">
    <location>
        <begin position="592"/>
        <end position="761"/>
    </location>
</feature>
<name>A0AAV9CPY1_ACOCL</name>
<dbReference type="Gene3D" id="3.40.395.10">
    <property type="entry name" value="Adenoviral Proteinase, Chain A"/>
    <property type="match status" value="1"/>
</dbReference>
<evidence type="ECO:0000256" key="4">
    <source>
        <dbReference type="ARBA" id="ARBA00022807"/>
    </source>
</evidence>
<feature type="region of interest" description="Disordered" evidence="6">
    <location>
        <begin position="1"/>
        <end position="42"/>
    </location>
</feature>
<feature type="region of interest" description="Disordered" evidence="6">
    <location>
        <begin position="71"/>
        <end position="122"/>
    </location>
</feature>
<feature type="region of interest" description="Disordered" evidence="6">
    <location>
        <begin position="481"/>
        <end position="546"/>
    </location>
</feature>
<dbReference type="GO" id="GO:0016926">
    <property type="term" value="P:protein desumoylation"/>
    <property type="evidence" value="ECO:0007669"/>
    <property type="project" value="TreeGrafter"/>
</dbReference>
<reference evidence="8" key="2">
    <citation type="submission" date="2023-06" db="EMBL/GenBank/DDBJ databases">
        <authorList>
            <person name="Ma L."/>
            <person name="Liu K.-W."/>
            <person name="Li Z."/>
            <person name="Hsiao Y.-Y."/>
            <person name="Qi Y."/>
            <person name="Fu T."/>
            <person name="Tang G."/>
            <person name="Zhang D."/>
            <person name="Sun W.-H."/>
            <person name="Liu D.-K."/>
            <person name="Li Y."/>
            <person name="Chen G.-Z."/>
            <person name="Liu X.-D."/>
            <person name="Liao X.-Y."/>
            <person name="Jiang Y.-T."/>
            <person name="Yu X."/>
            <person name="Hao Y."/>
            <person name="Huang J."/>
            <person name="Zhao X.-W."/>
            <person name="Ke S."/>
            <person name="Chen Y.-Y."/>
            <person name="Wu W.-L."/>
            <person name="Hsu J.-L."/>
            <person name="Lin Y.-F."/>
            <person name="Huang M.-D."/>
            <person name="Li C.-Y."/>
            <person name="Huang L."/>
            <person name="Wang Z.-W."/>
            <person name="Zhao X."/>
            <person name="Zhong W.-Y."/>
            <person name="Peng D.-H."/>
            <person name="Ahmad S."/>
            <person name="Lan S."/>
            <person name="Zhang J.-S."/>
            <person name="Tsai W.-C."/>
            <person name="Van De Peer Y."/>
            <person name="Liu Z.-J."/>
        </authorList>
    </citation>
    <scope>NUCLEOTIDE SEQUENCE</scope>
    <source>
        <strain evidence="8">CP</strain>
        <tissue evidence="8">Leaves</tissue>
    </source>
</reference>
<keyword evidence="4" id="KW-0788">Thiol protease</keyword>
<dbReference type="AlphaFoldDB" id="A0AAV9CPY1"/>
<feature type="compositionally biased region" description="Basic and acidic residues" evidence="6">
    <location>
        <begin position="514"/>
        <end position="540"/>
    </location>
</feature>
<comment type="similarity">
    <text evidence="1">Belongs to the peptidase C48 family.</text>
</comment>
<dbReference type="InterPro" id="IPR038765">
    <property type="entry name" value="Papain-like_cys_pep_sf"/>
</dbReference>
<dbReference type="GO" id="GO:0005634">
    <property type="term" value="C:nucleus"/>
    <property type="evidence" value="ECO:0007669"/>
    <property type="project" value="TreeGrafter"/>
</dbReference>
<keyword evidence="2" id="KW-0645">Protease</keyword>
<dbReference type="PROSITE" id="PS50600">
    <property type="entry name" value="ULP_PROTEASE"/>
    <property type="match status" value="1"/>
</dbReference>
<evidence type="ECO:0000313" key="8">
    <source>
        <dbReference type="EMBL" id="KAK1290283.1"/>
    </source>
</evidence>
<dbReference type="Pfam" id="PF10536">
    <property type="entry name" value="PMD"/>
    <property type="match status" value="1"/>
</dbReference>
<gene>
    <name evidence="8" type="ORF">QJS10_CPB18g00746</name>
</gene>
<evidence type="ECO:0000256" key="1">
    <source>
        <dbReference type="ARBA" id="ARBA00005234"/>
    </source>
</evidence>
<proteinExistence type="inferred from homology"/>
<feature type="compositionally biased region" description="Low complexity" evidence="6">
    <location>
        <begin position="17"/>
        <end position="42"/>
    </location>
</feature>
<dbReference type="InterPro" id="IPR003653">
    <property type="entry name" value="Peptidase_C48_C"/>
</dbReference>
<feature type="coiled-coil region" evidence="5">
    <location>
        <begin position="432"/>
        <end position="466"/>
    </location>
</feature>
<comment type="caution">
    <text evidence="8">The sequence shown here is derived from an EMBL/GenBank/DDBJ whole genome shotgun (WGS) entry which is preliminary data.</text>
</comment>
<reference evidence="8" key="1">
    <citation type="journal article" date="2023" name="Nat. Commun.">
        <title>Diploid and tetraploid genomes of Acorus and the evolution of monocots.</title>
        <authorList>
            <person name="Ma L."/>
            <person name="Liu K.W."/>
            <person name="Li Z."/>
            <person name="Hsiao Y.Y."/>
            <person name="Qi Y."/>
            <person name="Fu T."/>
            <person name="Tang G.D."/>
            <person name="Zhang D."/>
            <person name="Sun W.H."/>
            <person name="Liu D.K."/>
            <person name="Li Y."/>
            <person name="Chen G.Z."/>
            <person name="Liu X.D."/>
            <person name="Liao X.Y."/>
            <person name="Jiang Y.T."/>
            <person name="Yu X."/>
            <person name="Hao Y."/>
            <person name="Huang J."/>
            <person name="Zhao X.W."/>
            <person name="Ke S."/>
            <person name="Chen Y.Y."/>
            <person name="Wu W.L."/>
            <person name="Hsu J.L."/>
            <person name="Lin Y.F."/>
            <person name="Huang M.D."/>
            <person name="Li C.Y."/>
            <person name="Huang L."/>
            <person name="Wang Z.W."/>
            <person name="Zhao X."/>
            <person name="Zhong W.Y."/>
            <person name="Peng D.H."/>
            <person name="Ahmad S."/>
            <person name="Lan S."/>
            <person name="Zhang J.S."/>
            <person name="Tsai W.C."/>
            <person name="Van de Peer Y."/>
            <person name="Liu Z.J."/>
        </authorList>
    </citation>
    <scope>NUCLEOTIDE SEQUENCE</scope>
    <source>
        <strain evidence="8">CP</strain>
    </source>
</reference>
<evidence type="ECO:0000256" key="5">
    <source>
        <dbReference type="SAM" id="Coils"/>
    </source>
</evidence>
<dbReference type="GO" id="GO:0016929">
    <property type="term" value="F:deSUMOylase activity"/>
    <property type="evidence" value="ECO:0007669"/>
    <property type="project" value="TreeGrafter"/>
</dbReference>